<gene>
    <name evidence="4" type="ORF">AYL99_00655</name>
</gene>
<evidence type="ECO:0000259" key="3">
    <source>
        <dbReference type="Pfam" id="PF04082"/>
    </source>
</evidence>
<dbReference type="OrthoDB" id="2123952at2759"/>
<sequence length="554" mass="62634">MKRRGVKPRSGFEAGSPAPASRKSESAKAHLESSSQSWTAPAIARQAVVMSLVEVYFEIVYPIFPLFHRPTCLRKWYVLMFLHSADEPSQISRGDYTTDKDLFPVTMAVCALVSARVRDEAVFNPSWDVQELSETPSETFYDAAVRYSAGCEESKQAHTLNTLRTCALLALTAIQYGKFREMQLFLGKYHTFVAMDGLHDESNWPNAIGIIETEERRRLIWSMYTLEVYTSIIWNGVTRCREQQINVPYTTEIDDEFFNDMGYNQSASPPIDIRPSPRGSWGDVRSNSWLCGWNFTTDLYRVLEHVITNFRDRTQHKRTSLSDIFGDKTRFSATSARDSIMAWYGNLPGCFKEFPEVTCNPSSDRYGFQAANITATVQLLRMMLFASGGGTIEERCKIASEVVDAFMRIPVAYLRAISSPLLHHLAGIGAILGSVLEEPLSDIAYQQVRVVLLSLAQLLENLDHGIHSAISAQRLRDLVAQIDCYWNQLLIFSEGEPTPQLNSANQEYHGLRHPDALRTIPSQLTTSIFEDWPWNLDLMQTAESWSSTDQGLDV</sequence>
<evidence type="ECO:0000313" key="5">
    <source>
        <dbReference type="Proteomes" id="UP000078343"/>
    </source>
</evidence>
<keyword evidence="1" id="KW-0539">Nucleus</keyword>
<dbReference type="InterPro" id="IPR007219">
    <property type="entry name" value="XnlR_reg_dom"/>
</dbReference>
<organism evidence="4 5">
    <name type="scientific">Fonsecaea erecta</name>
    <dbReference type="NCBI Taxonomy" id="1367422"/>
    <lineage>
        <taxon>Eukaryota</taxon>
        <taxon>Fungi</taxon>
        <taxon>Dikarya</taxon>
        <taxon>Ascomycota</taxon>
        <taxon>Pezizomycotina</taxon>
        <taxon>Eurotiomycetes</taxon>
        <taxon>Chaetothyriomycetidae</taxon>
        <taxon>Chaetothyriales</taxon>
        <taxon>Herpotrichiellaceae</taxon>
        <taxon>Fonsecaea</taxon>
    </lineage>
</organism>
<dbReference type="Pfam" id="PF04082">
    <property type="entry name" value="Fungal_trans"/>
    <property type="match status" value="1"/>
</dbReference>
<dbReference type="CDD" id="cd12148">
    <property type="entry name" value="fungal_TF_MHR"/>
    <property type="match status" value="1"/>
</dbReference>
<evidence type="ECO:0000313" key="4">
    <source>
        <dbReference type="EMBL" id="OAP64683.1"/>
    </source>
</evidence>
<dbReference type="PANTHER" id="PTHR46910:SF18">
    <property type="entry name" value="ZN(II)2CYS6 TRANSCRIPTION FACTOR (EUROFUNG)"/>
    <property type="match status" value="1"/>
</dbReference>
<dbReference type="GO" id="GO:0008270">
    <property type="term" value="F:zinc ion binding"/>
    <property type="evidence" value="ECO:0007669"/>
    <property type="project" value="InterPro"/>
</dbReference>
<dbReference type="GO" id="GO:0003700">
    <property type="term" value="F:DNA-binding transcription factor activity"/>
    <property type="evidence" value="ECO:0007669"/>
    <property type="project" value="InterPro"/>
</dbReference>
<evidence type="ECO:0000256" key="2">
    <source>
        <dbReference type="SAM" id="MobiDB-lite"/>
    </source>
</evidence>
<keyword evidence="5" id="KW-1185">Reference proteome</keyword>
<feature type="domain" description="Xylanolytic transcriptional activator regulatory" evidence="3">
    <location>
        <begin position="54"/>
        <end position="262"/>
    </location>
</feature>
<dbReference type="PANTHER" id="PTHR46910">
    <property type="entry name" value="TRANSCRIPTION FACTOR PDR1"/>
    <property type="match status" value="1"/>
</dbReference>
<name>A0A178ZZS6_9EURO</name>
<dbReference type="InterPro" id="IPR050987">
    <property type="entry name" value="AtrR-like"/>
</dbReference>
<dbReference type="GO" id="GO:0003677">
    <property type="term" value="F:DNA binding"/>
    <property type="evidence" value="ECO:0007669"/>
    <property type="project" value="InterPro"/>
</dbReference>
<dbReference type="RefSeq" id="XP_018698050.1">
    <property type="nucleotide sequence ID" value="XM_018832171.1"/>
</dbReference>
<evidence type="ECO:0000256" key="1">
    <source>
        <dbReference type="ARBA" id="ARBA00023242"/>
    </source>
</evidence>
<protein>
    <recommendedName>
        <fullName evidence="3">Xylanolytic transcriptional activator regulatory domain-containing protein</fullName>
    </recommendedName>
</protein>
<feature type="region of interest" description="Disordered" evidence="2">
    <location>
        <begin position="1"/>
        <end position="31"/>
    </location>
</feature>
<accession>A0A178ZZS6</accession>
<feature type="compositionally biased region" description="Basic and acidic residues" evidence="2">
    <location>
        <begin position="22"/>
        <end position="31"/>
    </location>
</feature>
<comment type="caution">
    <text evidence="4">The sequence shown here is derived from an EMBL/GenBank/DDBJ whole genome shotgun (WGS) entry which is preliminary data.</text>
</comment>
<proteinExistence type="predicted"/>
<dbReference type="EMBL" id="LVYI01000001">
    <property type="protein sequence ID" value="OAP64683.1"/>
    <property type="molecule type" value="Genomic_DNA"/>
</dbReference>
<dbReference type="Proteomes" id="UP000078343">
    <property type="component" value="Unassembled WGS sequence"/>
</dbReference>
<dbReference type="GeneID" id="30004825"/>
<reference evidence="4 5" key="1">
    <citation type="submission" date="2016-04" db="EMBL/GenBank/DDBJ databases">
        <title>Draft genome of Fonsecaea erecta CBS 125763.</title>
        <authorList>
            <person name="Weiss V.A."/>
            <person name="Vicente V.A."/>
            <person name="Raittz R.T."/>
            <person name="Moreno L.F."/>
            <person name="De Souza E.M."/>
            <person name="Pedrosa F.O."/>
            <person name="Steffens M.B."/>
            <person name="Faoro H."/>
            <person name="Tadra-Sfeir M.Z."/>
            <person name="Najafzadeh M.J."/>
            <person name="Felipe M.S."/>
            <person name="Teixeira M."/>
            <person name="Sun J."/>
            <person name="Xi L."/>
            <person name="Gomes R."/>
            <person name="De Azevedo C.M."/>
            <person name="Salgado C.G."/>
            <person name="Da Silva M.B."/>
            <person name="Nascimento M.F."/>
            <person name="Queiroz-Telles F."/>
            <person name="Attili D.S."/>
            <person name="Gorbushina A."/>
        </authorList>
    </citation>
    <scope>NUCLEOTIDE SEQUENCE [LARGE SCALE GENOMIC DNA]</scope>
    <source>
        <strain evidence="4 5">CBS 125763</strain>
    </source>
</reference>
<dbReference type="GO" id="GO:0006351">
    <property type="term" value="P:DNA-templated transcription"/>
    <property type="evidence" value="ECO:0007669"/>
    <property type="project" value="InterPro"/>
</dbReference>
<dbReference type="AlphaFoldDB" id="A0A178ZZS6"/>